<evidence type="ECO:0000313" key="6">
    <source>
        <dbReference type="Proteomes" id="UP000651482"/>
    </source>
</evidence>
<comment type="caution">
    <text evidence="5">The sequence shown here is derived from an EMBL/GenBank/DDBJ whole genome shotgun (WGS) entry which is preliminary data.</text>
</comment>
<evidence type="ECO:0000313" key="5">
    <source>
        <dbReference type="EMBL" id="MBC8533268.1"/>
    </source>
</evidence>
<feature type="domain" description="HTH araC/xylS-type" evidence="4">
    <location>
        <begin position="161"/>
        <end position="259"/>
    </location>
</feature>
<evidence type="ECO:0000256" key="1">
    <source>
        <dbReference type="ARBA" id="ARBA00023015"/>
    </source>
</evidence>
<dbReference type="Gene3D" id="1.10.10.60">
    <property type="entry name" value="Homeodomain-like"/>
    <property type="match status" value="2"/>
</dbReference>
<protein>
    <submittedName>
        <fullName evidence="5">Helix-turn-helix transcriptional regulator</fullName>
    </submittedName>
</protein>
<dbReference type="InterPro" id="IPR018060">
    <property type="entry name" value="HTH_AraC"/>
</dbReference>
<organism evidence="5 6">
    <name type="scientific">Yeguia hominis</name>
    <dbReference type="NCBI Taxonomy" id="2763662"/>
    <lineage>
        <taxon>Bacteria</taxon>
        <taxon>Bacillati</taxon>
        <taxon>Bacillota</taxon>
        <taxon>Clostridia</taxon>
        <taxon>Eubacteriales</taxon>
        <taxon>Yeguiaceae</taxon>
        <taxon>Yeguia</taxon>
    </lineage>
</organism>
<gene>
    <name evidence="5" type="ORF">IAG03_04475</name>
</gene>
<reference evidence="5" key="1">
    <citation type="submission" date="2020-08" db="EMBL/GenBank/DDBJ databases">
        <title>Genome public.</title>
        <authorList>
            <person name="Liu C."/>
            <person name="Sun Q."/>
        </authorList>
    </citation>
    <scope>NUCLEOTIDE SEQUENCE</scope>
    <source>
        <strain evidence="5">NSJ-40</strain>
    </source>
</reference>
<evidence type="ECO:0000256" key="2">
    <source>
        <dbReference type="ARBA" id="ARBA00023125"/>
    </source>
</evidence>
<evidence type="ECO:0000256" key="3">
    <source>
        <dbReference type="ARBA" id="ARBA00023163"/>
    </source>
</evidence>
<keyword evidence="2" id="KW-0238">DNA-binding</keyword>
<keyword evidence="6" id="KW-1185">Reference proteome</keyword>
<accession>A0A926HRI3</accession>
<dbReference type="Proteomes" id="UP000651482">
    <property type="component" value="Unassembled WGS sequence"/>
</dbReference>
<dbReference type="EMBL" id="JACRSN010000005">
    <property type="protein sequence ID" value="MBC8533268.1"/>
    <property type="molecule type" value="Genomic_DNA"/>
</dbReference>
<keyword evidence="3" id="KW-0804">Transcription</keyword>
<keyword evidence="1" id="KW-0805">Transcription regulation</keyword>
<dbReference type="GO" id="GO:0043565">
    <property type="term" value="F:sequence-specific DNA binding"/>
    <property type="evidence" value="ECO:0007669"/>
    <property type="project" value="InterPro"/>
</dbReference>
<dbReference type="PANTHER" id="PTHR43280:SF2">
    <property type="entry name" value="HTH-TYPE TRANSCRIPTIONAL REGULATOR EXSA"/>
    <property type="match status" value="1"/>
</dbReference>
<proteinExistence type="predicted"/>
<dbReference type="Pfam" id="PF12833">
    <property type="entry name" value="HTH_18"/>
    <property type="match status" value="1"/>
</dbReference>
<name>A0A926HRI3_9FIRM</name>
<evidence type="ECO:0000259" key="4">
    <source>
        <dbReference type="PROSITE" id="PS01124"/>
    </source>
</evidence>
<dbReference type="SMART" id="SM00342">
    <property type="entry name" value="HTH_ARAC"/>
    <property type="match status" value="1"/>
</dbReference>
<dbReference type="InterPro" id="IPR037923">
    <property type="entry name" value="HTH-like"/>
</dbReference>
<dbReference type="RefSeq" id="WP_249318614.1">
    <property type="nucleotide sequence ID" value="NZ_JACRSN010000005.1"/>
</dbReference>
<dbReference type="SUPFAM" id="SSF51215">
    <property type="entry name" value="Regulatory protein AraC"/>
    <property type="match status" value="1"/>
</dbReference>
<dbReference type="SUPFAM" id="SSF46689">
    <property type="entry name" value="Homeodomain-like"/>
    <property type="match status" value="2"/>
</dbReference>
<sequence length="300" mass="34988">MNMLSISCQLLSINHFGQPFSHTYSFYLVCSGALVADTEKGCFLLQTGEFLFLQPYQPYHLKRVNERCEVLLLTVHPDCFMNFFPEIKQIYFSVNPKLSGSSSCREIRSQLIQAAEIFFTQHIGWELLLAGQIYRLFHTIFLTFPCTKREIKYNKKQARLLSILQYCQEHYPKKFSVQKLADGQNLSASYLSHFFKTQTGLSLQEYICQLRLDLACRLISQTDLSLSDICFSSGFSDYRYFNQAFREQFHCTAHQYRQNAQAHNRFYSQYDLLPKQSVQVLPVPYALDLLQKQHQAGFFG</sequence>
<dbReference type="AlphaFoldDB" id="A0A926HRI3"/>
<dbReference type="GO" id="GO:0003700">
    <property type="term" value="F:DNA-binding transcription factor activity"/>
    <property type="evidence" value="ECO:0007669"/>
    <property type="project" value="InterPro"/>
</dbReference>
<dbReference type="PANTHER" id="PTHR43280">
    <property type="entry name" value="ARAC-FAMILY TRANSCRIPTIONAL REGULATOR"/>
    <property type="match status" value="1"/>
</dbReference>
<dbReference type="PROSITE" id="PS01124">
    <property type="entry name" value="HTH_ARAC_FAMILY_2"/>
    <property type="match status" value="1"/>
</dbReference>
<dbReference type="InterPro" id="IPR009057">
    <property type="entry name" value="Homeodomain-like_sf"/>
</dbReference>